<evidence type="ECO:0000256" key="5">
    <source>
        <dbReference type="ARBA" id="ARBA00023136"/>
    </source>
</evidence>
<dbReference type="Pfam" id="PF12704">
    <property type="entry name" value="MacB_PCD"/>
    <property type="match status" value="1"/>
</dbReference>
<evidence type="ECO:0000256" key="2">
    <source>
        <dbReference type="ARBA" id="ARBA00022475"/>
    </source>
</evidence>
<reference evidence="10" key="1">
    <citation type="submission" date="2018-06" db="EMBL/GenBank/DDBJ databases">
        <authorList>
            <person name="Zhirakovskaya E."/>
        </authorList>
    </citation>
    <scope>NUCLEOTIDE SEQUENCE</scope>
</reference>
<evidence type="ECO:0000313" key="10">
    <source>
        <dbReference type="EMBL" id="VAX15980.1"/>
    </source>
</evidence>
<dbReference type="AlphaFoldDB" id="A0A3B1BZ47"/>
<evidence type="ECO:0000256" key="1">
    <source>
        <dbReference type="ARBA" id="ARBA00004651"/>
    </source>
</evidence>
<dbReference type="GO" id="GO:0022857">
    <property type="term" value="F:transmembrane transporter activity"/>
    <property type="evidence" value="ECO:0007669"/>
    <property type="project" value="TreeGrafter"/>
</dbReference>
<evidence type="ECO:0000259" key="8">
    <source>
        <dbReference type="Pfam" id="PF02687"/>
    </source>
</evidence>
<evidence type="ECO:0000256" key="6">
    <source>
        <dbReference type="ARBA" id="ARBA00038076"/>
    </source>
</evidence>
<feature type="domain" description="MacB-like periplasmic core" evidence="9">
    <location>
        <begin position="26"/>
        <end position="251"/>
    </location>
</feature>
<accession>A0A3B1BZ47</accession>
<feature type="domain" description="ABC3 transporter permease C-terminal" evidence="8">
    <location>
        <begin position="294"/>
        <end position="406"/>
    </location>
</feature>
<dbReference type="Pfam" id="PF02687">
    <property type="entry name" value="FtsX"/>
    <property type="match status" value="1"/>
</dbReference>
<dbReference type="PANTHER" id="PTHR30572:SF4">
    <property type="entry name" value="ABC TRANSPORTER PERMEASE YTRF"/>
    <property type="match status" value="1"/>
</dbReference>
<feature type="transmembrane region" description="Helical" evidence="7">
    <location>
        <begin position="290"/>
        <end position="315"/>
    </location>
</feature>
<sequence length="413" mass="45618">MKNFLFEVKEGLLISLKAIRANKVRSVLTTLGIIIGVASVVLMSTAIKGINQSFQKGVASLGSDNLYIDKWAWFNNDIPWWEMRNRKDITMEDYKRYKDMAKLPLAIAPRVNAFRTIKYEDKSVQSIAMTGTDYNYINTTNLTFSEGRFFTEFESKGGRAVVVLGSEIAKKLFPFGGAIGEYVKIGGYKFKVVGVLKEQGSWVMGSWNPDNQAYFPVQNVFKYFRSRHRGSVTIDVRAPNSQMVEAVKEEAISIMRRIRGLKYDEKDDFAINQQEGLLSNINKTVGVIQIAGLLITGLALFVGAIGIMNIMFVSVKERTKEIGIRKAIGAKRRTILGQFISEAAIICLIGGLIGLGVAIIGSMIIAQFDFPVTVDADAVILAVSISLITGVLSGFAPAYTASKLDPVDALRYE</sequence>
<keyword evidence="4 7" id="KW-1133">Transmembrane helix</keyword>
<proteinExistence type="inferred from homology"/>
<feature type="transmembrane region" description="Helical" evidence="7">
    <location>
        <begin position="378"/>
        <end position="401"/>
    </location>
</feature>
<evidence type="ECO:0000256" key="4">
    <source>
        <dbReference type="ARBA" id="ARBA00022989"/>
    </source>
</evidence>
<comment type="similarity">
    <text evidence="6">Belongs to the ABC-4 integral membrane protein family.</text>
</comment>
<comment type="subcellular location">
    <subcellularLocation>
        <location evidence="1">Cell membrane</location>
        <topology evidence="1">Multi-pass membrane protein</topology>
    </subcellularLocation>
</comment>
<evidence type="ECO:0000256" key="7">
    <source>
        <dbReference type="SAM" id="Phobius"/>
    </source>
</evidence>
<organism evidence="10">
    <name type="scientific">hydrothermal vent metagenome</name>
    <dbReference type="NCBI Taxonomy" id="652676"/>
    <lineage>
        <taxon>unclassified sequences</taxon>
        <taxon>metagenomes</taxon>
        <taxon>ecological metagenomes</taxon>
    </lineage>
</organism>
<keyword evidence="2" id="KW-1003">Cell membrane</keyword>
<dbReference type="InterPro" id="IPR003838">
    <property type="entry name" value="ABC3_permease_C"/>
</dbReference>
<dbReference type="InterPro" id="IPR050250">
    <property type="entry name" value="Macrolide_Exporter_MacB"/>
</dbReference>
<protein>
    <submittedName>
        <fullName evidence="10">ABC-type antimicrobial peptide transport system, permease component</fullName>
    </submittedName>
</protein>
<keyword evidence="3 7" id="KW-0812">Transmembrane</keyword>
<dbReference type="PANTHER" id="PTHR30572">
    <property type="entry name" value="MEMBRANE COMPONENT OF TRANSPORTER-RELATED"/>
    <property type="match status" value="1"/>
</dbReference>
<keyword evidence="5 7" id="KW-0472">Membrane</keyword>
<feature type="transmembrane region" description="Helical" evidence="7">
    <location>
        <begin position="27"/>
        <end position="47"/>
    </location>
</feature>
<evidence type="ECO:0000256" key="3">
    <source>
        <dbReference type="ARBA" id="ARBA00022692"/>
    </source>
</evidence>
<dbReference type="InterPro" id="IPR025857">
    <property type="entry name" value="MacB_PCD"/>
</dbReference>
<feature type="transmembrane region" description="Helical" evidence="7">
    <location>
        <begin position="336"/>
        <end position="366"/>
    </location>
</feature>
<gene>
    <name evidence="10" type="ORF">MNBD_IGNAVI01-888</name>
</gene>
<dbReference type="GO" id="GO:0005886">
    <property type="term" value="C:plasma membrane"/>
    <property type="evidence" value="ECO:0007669"/>
    <property type="project" value="UniProtKB-SubCell"/>
</dbReference>
<evidence type="ECO:0000259" key="9">
    <source>
        <dbReference type="Pfam" id="PF12704"/>
    </source>
</evidence>
<dbReference type="EMBL" id="UOGD01000040">
    <property type="protein sequence ID" value="VAX15980.1"/>
    <property type="molecule type" value="Genomic_DNA"/>
</dbReference>
<name>A0A3B1BZ47_9ZZZZ</name>